<evidence type="ECO:0000256" key="1">
    <source>
        <dbReference type="SAM" id="MobiDB-lite"/>
    </source>
</evidence>
<feature type="compositionally biased region" description="Basic residues" evidence="1">
    <location>
        <begin position="1"/>
        <end position="12"/>
    </location>
</feature>
<evidence type="ECO:0000313" key="2">
    <source>
        <dbReference type="EMBL" id="KAK7306249.1"/>
    </source>
</evidence>
<accession>A0AAN9JZ66</accession>
<keyword evidence="3" id="KW-1185">Reference proteome</keyword>
<organism evidence="2 3">
    <name type="scientific">Canavalia gladiata</name>
    <name type="common">Sword bean</name>
    <name type="synonym">Dolichos gladiatus</name>
    <dbReference type="NCBI Taxonomy" id="3824"/>
    <lineage>
        <taxon>Eukaryota</taxon>
        <taxon>Viridiplantae</taxon>
        <taxon>Streptophyta</taxon>
        <taxon>Embryophyta</taxon>
        <taxon>Tracheophyta</taxon>
        <taxon>Spermatophyta</taxon>
        <taxon>Magnoliopsida</taxon>
        <taxon>eudicotyledons</taxon>
        <taxon>Gunneridae</taxon>
        <taxon>Pentapetalae</taxon>
        <taxon>rosids</taxon>
        <taxon>fabids</taxon>
        <taxon>Fabales</taxon>
        <taxon>Fabaceae</taxon>
        <taxon>Papilionoideae</taxon>
        <taxon>50 kb inversion clade</taxon>
        <taxon>NPAAA clade</taxon>
        <taxon>indigoferoid/millettioid clade</taxon>
        <taxon>Phaseoleae</taxon>
        <taxon>Canavalia</taxon>
    </lineage>
</organism>
<protein>
    <submittedName>
        <fullName evidence="2">Uncharacterized protein</fullName>
    </submittedName>
</protein>
<gene>
    <name evidence="2" type="ORF">VNO77_44175</name>
</gene>
<dbReference type="EMBL" id="JAYMYQ010000011">
    <property type="protein sequence ID" value="KAK7306249.1"/>
    <property type="molecule type" value="Genomic_DNA"/>
</dbReference>
<sequence>MTHSEVKKKRGESRKGRGVQGIFGERKAHIHPPGPGFLGKLGRRTLNLPTRPHRNFRFVKLDDVQLSLNRRSGLSLGIIHNDKGEELPK</sequence>
<dbReference type="Proteomes" id="UP001367508">
    <property type="component" value="Unassembled WGS sequence"/>
</dbReference>
<name>A0AAN9JZ66_CANGL</name>
<evidence type="ECO:0000313" key="3">
    <source>
        <dbReference type="Proteomes" id="UP001367508"/>
    </source>
</evidence>
<comment type="caution">
    <text evidence="2">The sequence shown here is derived from an EMBL/GenBank/DDBJ whole genome shotgun (WGS) entry which is preliminary data.</text>
</comment>
<feature type="region of interest" description="Disordered" evidence="1">
    <location>
        <begin position="1"/>
        <end position="38"/>
    </location>
</feature>
<proteinExistence type="predicted"/>
<dbReference type="AlphaFoldDB" id="A0AAN9JZ66"/>
<reference evidence="2 3" key="1">
    <citation type="submission" date="2024-01" db="EMBL/GenBank/DDBJ databases">
        <title>The genomes of 5 underutilized Papilionoideae crops provide insights into root nodulation and disease resistanc.</title>
        <authorList>
            <person name="Jiang F."/>
        </authorList>
    </citation>
    <scope>NUCLEOTIDE SEQUENCE [LARGE SCALE GENOMIC DNA]</scope>
    <source>
        <strain evidence="2">LVBAO_FW01</strain>
        <tissue evidence="2">Leaves</tissue>
    </source>
</reference>